<feature type="signal peptide" evidence="2">
    <location>
        <begin position="1"/>
        <end position="19"/>
    </location>
</feature>
<dbReference type="GeneID" id="106740878"/>
<dbReference type="KEGG" id="dqu:106740878"/>
<reference evidence="4" key="1">
    <citation type="submission" date="2025-08" db="UniProtKB">
        <authorList>
            <consortium name="RefSeq"/>
        </authorList>
    </citation>
    <scope>IDENTIFICATION</scope>
</reference>
<feature type="region of interest" description="Disordered" evidence="1">
    <location>
        <begin position="139"/>
        <end position="161"/>
    </location>
</feature>
<feature type="chain" id="PRO_5027581017" evidence="2">
    <location>
        <begin position="20"/>
        <end position="246"/>
    </location>
</feature>
<dbReference type="AlphaFoldDB" id="A0A6P3WP57"/>
<evidence type="ECO:0000256" key="2">
    <source>
        <dbReference type="SAM" id="SignalP"/>
    </source>
</evidence>
<protein>
    <submittedName>
        <fullName evidence="4">Uncharacterized protein LOC106740878</fullName>
    </submittedName>
</protein>
<dbReference type="RefSeq" id="XP_014467828.1">
    <property type="nucleotide sequence ID" value="XM_014612342.1"/>
</dbReference>
<keyword evidence="3" id="KW-1185">Reference proteome</keyword>
<gene>
    <name evidence="4" type="primary">LOC106740878</name>
</gene>
<dbReference type="OrthoDB" id="7647635at2759"/>
<evidence type="ECO:0000313" key="3">
    <source>
        <dbReference type="Proteomes" id="UP000515204"/>
    </source>
</evidence>
<organism evidence="3 4">
    <name type="scientific">Dinoponera quadriceps</name>
    <name type="common">South American ant</name>
    <dbReference type="NCBI Taxonomy" id="609295"/>
    <lineage>
        <taxon>Eukaryota</taxon>
        <taxon>Metazoa</taxon>
        <taxon>Ecdysozoa</taxon>
        <taxon>Arthropoda</taxon>
        <taxon>Hexapoda</taxon>
        <taxon>Insecta</taxon>
        <taxon>Pterygota</taxon>
        <taxon>Neoptera</taxon>
        <taxon>Endopterygota</taxon>
        <taxon>Hymenoptera</taxon>
        <taxon>Apocrita</taxon>
        <taxon>Aculeata</taxon>
        <taxon>Formicoidea</taxon>
        <taxon>Formicidae</taxon>
        <taxon>Ponerinae</taxon>
        <taxon>Ponerini</taxon>
        <taxon>Dinoponera</taxon>
    </lineage>
</organism>
<proteinExistence type="predicted"/>
<name>A0A6P3WP57_DINQU</name>
<keyword evidence="2" id="KW-0732">Signal</keyword>
<evidence type="ECO:0000313" key="4">
    <source>
        <dbReference type="RefSeq" id="XP_014467828.1"/>
    </source>
</evidence>
<feature type="compositionally biased region" description="Polar residues" evidence="1">
    <location>
        <begin position="143"/>
        <end position="161"/>
    </location>
</feature>
<accession>A0A6P3WP57</accession>
<evidence type="ECO:0000256" key="1">
    <source>
        <dbReference type="SAM" id="MobiDB-lite"/>
    </source>
</evidence>
<sequence>MKLNAIVLALLCVVVYATAEEEKRKETSRWLRTLSVPYRFRRDTQNSITANVAHGEVPQLSIDANINKYIFDNGRIFVDLTENASIAPGSEPQLNGQLDILHEIGENSFLRAYGNLEPDGNSTRNFGLNGVFRFKRDADPPKNSINFQGSQPLSGRNRQPSWDLNFNRNIANNDRTRADVFGGVSKVPGQRAQPHIGVQAERNFGKNGFIRGFGQLQPGRGGRGVSRSFGITGGFRFRREAEPQFT</sequence>
<dbReference type="Proteomes" id="UP000515204">
    <property type="component" value="Unplaced"/>
</dbReference>